<keyword evidence="2 4" id="KW-0862">Zinc</keyword>
<dbReference type="Gene3D" id="3.40.50.720">
    <property type="entry name" value="NAD(P)-binding Rossmann-like Domain"/>
    <property type="match status" value="1"/>
</dbReference>
<dbReference type="RefSeq" id="WP_036586189.1">
    <property type="nucleotide sequence ID" value="NZ_KK082219.1"/>
</dbReference>
<keyword evidence="1 4" id="KW-0479">Metal-binding</keyword>
<accession>A0A9W5RYQ1</accession>
<dbReference type="Gene3D" id="3.90.180.10">
    <property type="entry name" value="Medium-chain alcohol dehydrogenases, catalytic domain"/>
    <property type="match status" value="1"/>
</dbReference>
<protein>
    <submittedName>
        <fullName evidence="6">L-threonine 3-dehydrogenase</fullName>
    </submittedName>
</protein>
<proteinExistence type="inferred from homology"/>
<dbReference type="InterPro" id="IPR020843">
    <property type="entry name" value="ER"/>
</dbReference>
<evidence type="ECO:0000256" key="4">
    <source>
        <dbReference type="RuleBase" id="RU361277"/>
    </source>
</evidence>
<name>A0A9W5RYQ1_9BACL</name>
<evidence type="ECO:0000256" key="3">
    <source>
        <dbReference type="ARBA" id="ARBA00023002"/>
    </source>
</evidence>
<feature type="domain" description="Enoyl reductase (ER)" evidence="5">
    <location>
        <begin position="8"/>
        <end position="342"/>
    </location>
</feature>
<dbReference type="PANTHER" id="PTHR43401">
    <property type="entry name" value="L-THREONINE 3-DEHYDROGENASE"/>
    <property type="match status" value="1"/>
</dbReference>
<dbReference type="PROSITE" id="PS00059">
    <property type="entry name" value="ADH_ZINC"/>
    <property type="match status" value="1"/>
</dbReference>
<keyword evidence="7" id="KW-1185">Reference proteome</keyword>
<dbReference type="InterPro" id="IPR013149">
    <property type="entry name" value="ADH-like_C"/>
</dbReference>
<dbReference type="PANTHER" id="PTHR43401:SF2">
    <property type="entry name" value="L-THREONINE 3-DEHYDROGENASE"/>
    <property type="match status" value="1"/>
</dbReference>
<dbReference type="InterPro" id="IPR036291">
    <property type="entry name" value="NAD(P)-bd_dom_sf"/>
</dbReference>
<dbReference type="AlphaFoldDB" id="A0A9W5RYQ1"/>
<dbReference type="SUPFAM" id="SSF51735">
    <property type="entry name" value="NAD(P)-binding Rossmann-fold domains"/>
    <property type="match status" value="1"/>
</dbReference>
<dbReference type="InterPro" id="IPR002328">
    <property type="entry name" value="ADH_Zn_CS"/>
</dbReference>
<reference evidence="6 7" key="1">
    <citation type="submission" date="2014-02" db="EMBL/GenBank/DDBJ databases">
        <title>Genome sequence of Paenibacillus darwinianus reveals adaptive mechanisms for survival in Antarctic soils.</title>
        <authorList>
            <person name="Dsouza M."/>
            <person name="Taylor M.W."/>
            <person name="Turner S.J."/>
            <person name="Aislabie J."/>
        </authorList>
    </citation>
    <scope>NUCLEOTIDE SEQUENCE [LARGE SCALE GENOMIC DNA]</scope>
    <source>
        <strain evidence="6 7">CE1</strain>
    </source>
</reference>
<dbReference type="OrthoDB" id="9777057at2"/>
<dbReference type="InterPro" id="IPR050129">
    <property type="entry name" value="Zn_alcohol_dh"/>
</dbReference>
<dbReference type="Pfam" id="PF08240">
    <property type="entry name" value="ADH_N"/>
    <property type="match status" value="1"/>
</dbReference>
<sequence>MKAVELTGVSRLEVCSRELAPLDEHSVLLKVEAVGVCGSDLRIYRNGDPRVSFPRIMGHEIAGTIADKGKEVRGFEIGDRVALGAHIPCGVCRYCIEGQGQHCVKGWTIGYQFDGGFAEYVVLNREMMLNGSVCELEDHTPFDEACLAEPLSCVMNGLKRLSVRPGETVVVFGVGAIGGMFISLLKKMGAGKIIAVQRSEERRKLAWKLGADICIDPAQNSVTETILEHTGGYGCDVSIVTVPSNEVQNQTLTAMRKQGRVLFFAGLPKHLTTELNTNSIVYKELSLLGVHGASRLDHQDAVKWINRKFIDMSPFITHRYSLEDTEKAFAATEQKLGLKSVVLPSRKP</sequence>
<dbReference type="SUPFAM" id="SSF50129">
    <property type="entry name" value="GroES-like"/>
    <property type="match status" value="1"/>
</dbReference>
<dbReference type="SMART" id="SM00829">
    <property type="entry name" value="PKS_ER"/>
    <property type="match status" value="1"/>
</dbReference>
<comment type="cofactor">
    <cofactor evidence="4">
        <name>Zn(2+)</name>
        <dbReference type="ChEBI" id="CHEBI:29105"/>
    </cofactor>
</comment>
<comment type="caution">
    <text evidence="6">The sequence shown here is derived from an EMBL/GenBank/DDBJ whole genome shotgun (WGS) entry which is preliminary data.</text>
</comment>
<dbReference type="Proteomes" id="UP000053750">
    <property type="component" value="Unassembled WGS sequence"/>
</dbReference>
<comment type="similarity">
    <text evidence="4">Belongs to the zinc-containing alcohol dehydrogenase family.</text>
</comment>
<evidence type="ECO:0000256" key="2">
    <source>
        <dbReference type="ARBA" id="ARBA00022833"/>
    </source>
</evidence>
<keyword evidence="3" id="KW-0560">Oxidoreductase</keyword>
<dbReference type="EMBL" id="JFHU01000262">
    <property type="protein sequence ID" value="EXX84772.1"/>
    <property type="molecule type" value="Genomic_DNA"/>
</dbReference>
<organism evidence="6 7">
    <name type="scientific">Paenibacillus darwinianus</name>
    <dbReference type="NCBI Taxonomy" id="1380763"/>
    <lineage>
        <taxon>Bacteria</taxon>
        <taxon>Bacillati</taxon>
        <taxon>Bacillota</taxon>
        <taxon>Bacilli</taxon>
        <taxon>Bacillales</taxon>
        <taxon>Paenibacillaceae</taxon>
        <taxon>Paenibacillus</taxon>
    </lineage>
</organism>
<dbReference type="InterPro" id="IPR011032">
    <property type="entry name" value="GroES-like_sf"/>
</dbReference>
<dbReference type="InterPro" id="IPR013154">
    <property type="entry name" value="ADH-like_N"/>
</dbReference>
<gene>
    <name evidence="6" type="ORF">BG53_10460</name>
</gene>
<dbReference type="Pfam" id="PF00107">
    <property type="entry name" value="ADH_zinc_N"/>
    <property type="match status" value="1"/>
</dbReference>
<dbReference type="GO" id="GO:0008270">
    <property type="term" value="F:zinc ion binding"/>
    <property type="evidence" value="ECO:0007669"/>
    <property type="project" value="InterPro"/>
</dbReference>
<evidence type="ECO:0000259" key="5">
    <source>
        <dbReference type="SMART" id="SM00829"/>
    </source>
</evidence>
<evidence type="ECO:0000313" key="6">
    <source>
        <dbReference type="EMBL" id="EXX84772.1"/>
    </source>
</evidence>
<dbReference type="GO" id="GO:0016491">
    <property type="term" value="F:oxidoreductase activity"/>
    <property type="evidence" value="ECO:0007669"/>
    <property type="project" value="UniProtKB-KW"/>
</dbReference>
<evidence type="ECO:0000256" key="1">
    <source>
        <dbReference type="ARBA" id="ARBA00022723"/>
    </source>
</evidence>
<evidence type="ECO:0000313" key="7">
    <source>
        <dbReference type="Proteomes" id="UP000053750"/>
    </source>
</evidence>